<evidence type="ECO:0000313" key="1">
    <source>
        <dbReference type="EMBL" id="SEM65559.1"/>
    </source>
</evidence>
<gene>
    <name evidence="1" type="ORF">SAMN05192574_101353</name>
</gene>
<dbReference type="EMBL" id="FOCL01000001">
    <property type="protein sequence ID" value="SEM65559.1"/>
    <property type="molecule type" value="Genomic_DNA"/>
</dbReference>
<dbReference type="STRING" id="551995.SAMN05192574_101353"/>
<sequence length="122" mass="14166">MEEYPFKALLKEKFELTGEKLAWFLDEADVSQGWFYNPSAFIDTKLKTIMKVSEVLKFDFLSDYFRYIGKEAPTMHVLREPAGTYGNEEITVQVSLKGDIRKLSKMLDKIKTETDKEGVKIQ</sequence>
<proteinExistence type="predicted"/>
<organism evidence="1 2">
    <name type="scientific">Mucilaginibacter gossypiicola</name>
    <dbReference type="NCBI Taxonomy" id="551995"/>
    <lineage>
        <taxon>Bacteria</taxon>
        <taxon>Pseudomonadati</taxon>
        <taxon>Bacteroidota</taxon>
        <taxon>Sphingobacteriia</taxon>
        <taxon>Sphingobacteriales</taxon>
        <taxon>Sphingobacteriaceae</taxon>
        <taxon>Mucilaginibacter</taxon>
    </lineage>
</organism>
<protein>
    <submittedName>
        <fullName evidence="1">Uncharacterized protein</fullName>
    </submittedName>
</protein>
<name>A0A1H8A6Y5_9SPHI</name>
<reference evidence="2" key="1">
    <citation type="submission" date="2016-10" db="EMBL/GenBank/DDBJ databases">
        <authorList>
            <person name="Varghese N."/>
            <person name="Submissions S."/>
        </authorList>
    </citation>
    <scope>NUCLEOTIDE SEQUENCE [LARGE SCALE GENOMIC DNA]</scope>
    <source>
        <strain evidence="2">Gh-48</strain>
    </source>
</reference>
<accession>A0A1H8A6Y5</accession>
<dbReference type="AlphaFoldDB" id="A0A1H8A6Y5"/>
<dbReference type="Proteomes" id="UP000198942">
    <property type="component" value="Unassembled WGS sequence"/>
</dbReference>
<dbReference type="RefSeq" id="WP_091206780.1">
    <property type="nucleotide sequence ID" value="NZ_FOCL01000001.1"/>
</dbReference>
<keyword evidence="2" id="KW-1185">Reference proteome</keyword>
<evidence type="ECO:0000313" key="2">
    <source>
        <dbReference type="Proteomes" id="UP000198942"/>
    </source>
</evidence>